<evidence type="ECO:0008006" key="4">
    <source>
        <dbReference type="Google" id="ProtNLM"/>
    </source>
</evidence>
<evidence type="ECO:0000313" key="3">
    <source>
        <dbReference type="Proteomes" id="UP000041254"/>
    </source>
</evidence>
<name>A0A0G4GPJ8_VITBC</name>
<accession>A0A0G4GPJ8</accession>
<dbReference type="InterPro" id="IPR011333">
    <property type="entry name" value="SKP1/BTB/POZ_sf"/>
</dbReference>
<dbReference type="PhylomeDB" id="A0A0G4GPJ8"/>
<keyword evidence="1" id="KW-0175">Coiled coil</keyword>
<dbReference type="EMBL" id="CDMY01000748">
    <property type="protein sequence ID" value="CEM32278.1"/>
    <property type="molecule type" value="Genomic_DNA"/>
</dbReference>
<dbReference type="InParanoid" id="A0A0G4GPJ8"/>
<organism evidence="2 3">
    <name type="scientific">Vitrella brassicaformis (strain CCMP3155)</name>
    <dbReference type="NCBI Taxonomy" id="1169540"/>
    <lineage>
        <taxon>Eukaryota</taxon>
        <taxon>Sar</taxon>
        <taxon>Alveolata</taxon>
        <taxon>Colpodellida</taxon>
        <taxon>Vitrellaceae</taxon>
        <taxon>Vitrella</taxon>
    </lineage>
</organism>
<dbReference type="Proteomes" id="UP000041254">
    <property type="component" value="Unassembled WGS sequence"/>
</dbReference>
<keyword evidence="3" id="KW-1185">Reference proteome</keyword>
<dbReference type="AlphaFoldDB" id="A0A0G4GPJ8"/>
<dbReference type="VEuPathDB" id="CryptoDB:Vbra_987"/>
<protein>
    <recommendedName>
        <fullName evidence="4">Potassium channel tetramerisation-type BTB domain-containing protein</fullName>
    </recommendedName>
</protein>
<gene>
    <name evidence="2" type="ORF">Vbra_987</name>
</gene>
<evidence type="ECO:0000256" key="1">
    <source>
        <dbReference type="SAM" id="Coils"/>
    </source>
</evidence>
<dbReference type="Gene3D" id="3.30.710.10">
    <property type="entry name" value="Potassium Channel Kv1.1, Chain A"/>
    <property type="match status" value="1"/>
</dbReference>
<feature type="coiled-coil region" evidence="1">
    <location>
        <begin position="201"/>
        <end position="228"/>
    </location>
</feature>
<proteinExistence type="predicted"/>
<evidence type="ECO:0000313" key="2">
    <source>
        <dbReference type="EMBL" id="CEM32278.1"/>
    </source>
</evidence>
<dbReference type="OrthoDB" id="2414723at2759"/>
<reference evidence="2 3" key="1">
    <citation type="submission" date="2014-11" db="EMBL/GenBank/DDBJ databases">
        <authorList>
            <person name="Zhu J."/>
            <person name="Qi W."/>
            <person name="Song R."/>
        </authorList>
    </citation>
    <scope>NUCLEOTIDE SEQUENCE [LARGE SCALE GENOMIC DNA]</scope>
</reference>
<sequence>MAALKLSRHDALSAVDRSILGPLEELQAQRKDTEAALTTTYNITNLLTESGAVCDGASAASADDLLLLNVGGTHVSVRRKHLTSIEGSLLAVLFGGRWDGRLIRDEDSRVFIDMDGEAFKAIHRAILDAETLRRAGKAASVGHLLDDAARGSPDDFWIRLMTAPIDKGPAETKEAFVEPQLSATGIPAELGELGKTVDAFVKAYAAEKARLEGQLEAAKRQYERLETEIKLTD</sequence>
<dbReference type="SUPFAM" id="SSF54695">
    <property type="entry name" value="POZ domain"/>
    <property type="match status" value="1"/>
</dbReference>